<keyword evidence="3 5" id="KW-1133">Transmembrane helix</keyword>
<feature type="transmembrane region" description="Helical" evidence="5">
    <location>
        <begin position="54"/>
        <end position="87"/>
    </location>
</feature>
<evidence type="ECO:0000313" key="7">
    <source>
        <dbReference type="Proteomes" id="UP001612741"/>
    </source>
</evidence>
<dbReference type="InterPro" id="IPR032808">
    <property type="entry name" value="DoxX"/>
</dbReference>
<evidence type="ECO:0000256" key="3">
    <source>
        <dbReference type="ARBA" id="ARBA00022989"/>
    </source>
</evidence>
<evidence type="ECO:0000313" key="6">
    <source>
        <dbReference type="EMBL" id="MFI6498340.1"/>
    </source>
</evidence>
<reference evidence="6 7" key="1">
    <citation type="submission" date="2024-10" db="EMBL/GenBank/DDBJ databases">
        <title>The Natural Products Discovery Center: Release of the First 8490 Sequenced Strains for Exploring Actinobacteria Biosynthetic Diversity.</title>
        <authorList>
            <person name="Kalkreuter E."/>
            <person name="Kautsar S.A."/>
            <person name="Yang D."/>
            <person name="Bader C.D."/>
            <person name="Teijaro C.N."/>
            <person name="Fluegel L."/>
            <person name="Davis C.M."/>
            <person name="Simpson J.R."/>
            <person name="Lauterbach L."/>
            <person name="Steele A.D."/>
            <person name="Gui C."/>
            <person name="Meng S."/>
            <person name="Li G."/>
            <person name="Viehrig K."/>
            <person name="Ye F."/>
            <person name="Su P."/>
            <person name="Kiefer A.F."/>
            <person name="Nichols A."/>
            <person name="Cepeda A.J."/>
            <person name="Yan W."/>
            <person name="Fan B."/>
            <person name="Jiang Y."/>
            <person name="Adhikari A."/>
            <person name="Zheng C.-J."/>
            <person name="Schuster L."/>
            <person name="Cowan T.M."/>
            <person name="Smanski M.J."/>
            <person name="Chevrette M.G."/>
            <person name="De Carvalho L.P.S."/>
            <person name="Shen B."/>
        </authorList>
    </citation>
    <scope>NUCLEOTIDE SEQUENCE [LARGE SCALE GENOMIC DNA]</scope>
    <source>
        <strain evidence="6 7">NPDC050545</strain>
    </source>
</reference>
<comment type="subcellular location">
    <subcellularLocation>
        <location evidence="1">Membrane</location>
        <topology evidence="1">Multi-pass membrane protein</topology>
    </subcellularLocation>
</comment>
<proteinExistence type="predicted"/>
<keyword evidence="4 5" id="KW-0472">Membrane</keyword>
<organism evidence="6 7">
    <name type="scientific">Nonomuraea typhae</name>
    <dbReference type="NCBI Taxonomy" id="2603600"/>
    <lineage>
        <taxon>Bacteria</taxon>
        <taxon>Bacillati</taxon>
        <taxon>Actinomycetota</taxon>
        <taxon>Actinomycetes</taxon>
        <taxon>Streptosporangiales</taxon>
        <taxon>Streptosporangiaceae</taxon>
        <taxon>Nonomuraea</taxon>
    </lineage>
</organism>
<gene>
    <name evidence="6" type="ORF">ACIBG2_13190</name>
</gene>
<dbReference type="EMBL" id="JBITGY010000003">
    <property type="protein sequence ID" value="MFI6498340.1"/>
    <property type="molecule type" value="Genomic_DNA"/>
</dbReference>
<accession>A0ABW7YQY6</accession>
<comment type="caution">
    <text evidence="6">The sequence shown here is derived from an EMBL/GenBank/DDBJ whole genome shotgun (WGS) entry which is preliminary data.</text>
</comment>
<evidence type="ECO:0000256" key="4">
    <source>
        <dbReference type="ARBA" id="ARBA00023136"/>
    </source>
</evidence>
<evidence type="ECO:0000256" key="5">
    <source>
        <dbReference type="SAM" id="Phobius"/>
    </source>
</evidence>
<dbReference type="RefSeq" id="WP_397081591.1">
    <property type="nucleotide sequence ID" value="NZ_JBITGY010000003.1"/>
</dbReference>
<name>A0ABW7YQY6_9ACTN</name>
<sequence length="123" mass="13104">MNIFLWILQVLLAAMFAMSGLEKAAQPWGRLTRKYPWTGNVPQAAVRLIAVPELLGAIGLIVPAATGIAPILTPIAATGLALLAALAAAMHTRRKETPGIAITVVLFLLTAFVAWARFGPYGW</sequence>
<dbReference type="Pfam" id="PF13564">
    <property type="entry name" value="DoxX_2"/>
    <property type="match status" value="1"/>
</dbReference>
<dbReference type="Proteomes" id="UP001612741">
    <property type="component" value="Unassembled WGS sequence"/>
</dbReference>
<keyword evidence="7" id="KW-1185">Reference proteome</keyword>
<evidence type="ECO:0000256" key="2">
    <source>
        <dbReference type="ARBA" id="ARBA00022692"/>
    </source>
</evidence>
<evidence type="ECO:0000256" key="1">
    <source>
        <dbReference type="ARBA" id="ARBA00004141"/>
    </source>
</evidence>
<protein>
    <submittedName>
        <fullName evidence="6">DoxX family protein</fullName>
    </submittedName>
</protein>
<keyword evidence="2 5" id="KW-0812">Transmembrane</keyword>
<feature type="transmembrane region" description="Helical" evidence="5">
    <location>
        <begin position="99"/>
        <end position="118"/>
    </location>
</feature>